<comment type="caution">
    <text evidence="3">The sequence shown here is derived from an EMBL/GenBank/DDBJ whole genome shotgun (WGS) entry which is preliminary data.</text>
</comment>
<name>A0A926IGV2_9FIRM</name>
<evidence type="ECO:0000313" key="4">
    <source>
        <dbReference type="Proteomes" id="UP000623678"/>
    </source>
</evidence>
<dbReference type="AlphaFoldDB" id="A0A926IGV2"/>
<feature type="coiled-coil region" evidence="1">
    <location>
        <begin position="73"/>
        <end position="107"/>
    </location>
</feature>
<keyword evidence="2" id="KW-0812">Transmembrane</keyword>
<proteinExistence type="predicted"/>
<evidence type="ECO:0008006" key="5">
    <source>
        <dbReference type="Google" id="ProtNLM"/>
    </source>
</evidence>
<sequence>MEQKVLHGMGSVAYDLDHFAVKTKLKVKKPTLVPLPAQTARRKFQWAAALKITAALAVVIAIVAVMLYNRAMLTELTVKINSANKELAEMQSENTRLQAELESKISLRNVEDYATQTLGLAKMDKYQIEYIDLNEGDKIELTPQSPKLTLIDRIKLAINNAKEYMDKE</sequence>
<dbReference type="EMBL" id="JACRTD010000002">
    <property type="protein sequence ID" value="MBC8584475.1"/>
    <property type="molecule type" value="Genomic_DNA"/>
</dbReference>
<dbReference type="Proteomes" id="UP000623678">
    <property type="component" value="Unassembled WGS sequence"/>
</dbReference>
<keyword evidence="4" id="KW-1185">Reference proteome</keyword>
<evidence type="ECO:0000256" key="1">
    <source>
        <dbReference type="SAM" id="Coils"/>
    </source>
</evidence>
<dbReference type="RefSeq" id="WP_262394309.1">
    <property type="nucleotide sequence ID" value="NZ_JACRTD010000002.1"/>
</dbReference>
<evidence type="ECO:0000313" key="3">
    <source>
        <dbReference type="EMBL" id="MBC8584475.1"/>
    </source>
</evidence>
<organism evidence="3 4">
    <name type="scientific">Youxingia wuxianensis</name>
    <dbReference type="NCBI Taxonomy" id="2763678"/>
    <lineage>
        <taxon>Bacteria</taxon>
        <taxon>Bacillati</taxon>
        <taxon>Bacillota</taxon>
        <taxon>Clostridia</taxon>
        <taxon>Eubacteriales</taxon>
        <taxon>Oscillospiraceae</taxon>
        <taxon>Youxingia</taxon>
    </lineage>
</organism>
<keyword evidence="2" id="KW-0472">Membrane</keyword>
<evidence type="ECO:0000256" key="2">
    <source>
        <dbReference type="SAM" id="Phobius"/>
    </source>
</evidence>
<reference evidence="3" key="1">
    <citation type="submission" date="2020-08" db="EMBL/GenBank/DDBJ databases">
        <title>Genome public.</title>
        <authorList>
            <person name="Liu C."/>
            <person name="Sun Q."/>
        </authorList>
    </citation>
    <scope>NUCLEOTIDE SEQUENCE</scope>
    <source>
        <strain evidence="3">NSJ-64</strain>
    </source>
</reference>
<protein>
    <recommendedName>
        <fullName evidence="5">Cell division protein FtsL</fullName>
    </recommendedName>
</protein>
<keyword evidence="2" id="KW-1133">Transmembrane helix</keyword>
<keyword evidence="1" id="KW-0175">Coiled coil</keyword>
<accession>A0A926IGV2</accession>
<gene>
    <name evidence="3" type="ORF">H8705_02630</name>
</gene>
<feature type="transmembrane region" description="Helical" evidence="2">
    <location>
        <begin position="48"/>
        <end position="68"/>
    </location>
</feature>